<feature type="transmembrane region" description="Helical" evidence="1">
    <location>
        <begin position="6"/>
        <end position="29"/>
    </location>
</feature>
<accession>A0ABM7VBM5</accession>
<dbReference type="Proteomes" id="UP001354989">
    <property type="component" value="Chromosome"/>
</dbReference>
<evidence type="ECO:0000313" key="2">
    <source>
        <dbReference type="EMBL" id="BDC98127.1"/>
    </source>
</evidence>
<organism evidence="2 3">
    <name type="scientific">Persicobacter psychrovividus</name>
    <dbReference type="NCBI Taxonomy" id="387638"/>
    <lineage>
        <taxon>Bacteria</taxon>
        <taxon>Pseudomonadati</taxon>
        <taxon>Bacteroidota</taxon>
        <taxon>Cytophagia</taxon>
        <taxon>Cytophagales</taxon>
        <taxon>Persicobacteraceae</taxon>
        <taxon>Persicobacter</taxon>
    </lineage>
</organism>
<name>A0ABM7VBM5_9BACT</name>
<protein>
    <submittedName>
        <fullName evidence="2">Uncharacterized protein</fullName>
    </submittedName>
</protein>
<sequence length="39" mass="4345">MLEDGLLAFLISLAFITPFTAGGIILWYIMSGKPEEEKE</sequence>
<keyword evidence="1" id="KW-0812">Transmembrane</keyword>
<evidence type="ECO:0000256" key="1">
    <source>
        <dbReference type="SAM" id="Phobius"/>
    </source>
</evidence>
<gene>
    <name evidence="2" type="ORF">PEPS_04080</name>
</gene>
<dbReference type="EMBL" id="AP025292">
    <property type="protein sequence ID" value="BDC98127.1"/>
    <property type="molecule type" value="Genomic_DNA"/>
</dbReference>
<keyword evidence="1" id="KW-0472">Membrane</keyword>
<keyword evidence="1" id="KW-1133">Transmembrane helix</keyword>
<reference evidence="2 3" key="1">
    <citation type="submission" date="2021-12" db="EMBL/GenBank/DDBJ databases">
        <title>Genome sequencing of bacteria with rrn-lacking chromosome and rrn-plasmid.</title>
        <authorList>
            <person name="Anda M."/>
            <person name="Iwasaki W."/>
        </authorList>
    </citation>
    <scope>NUCLEOTIDE SEQUENCE [LARGE SCALE GENOMIC DNA]</scope>
    <source>
        <strain evidence="2 3">NBRC 101262</strain>
    </source>
</reference>
<proteinExistence type="predicted"/>
<keyword evidence="3" id="KW-1185">Reference proteome</keyword>
<evidence type="ECO:0000313" key="3">
    <source>
        <dbReference type="Proteomes" id="UP001354989"/>
    </source>
</evidence>